<dbReference type="AlphaFoldDB" id="A0A2C5YW39"/>
<dbReference type="SUPFAM" id="SSF158694">
    <property type="entry name" value="UraD-Like"/>
    <property type="match status" value="1"/>
</dbReference>
<dbReference type="Proteomes" id="UP000226431">
    <property type="component" value="Unassembled WGS sequence"/>
</dbReference>
<evidence type="ECO:0000313" key="4">
    <source>
        <dbReference type="Proteomes" id="UP000226431"/>
    </source>
</evidence>
<gene>
    <name evidence="3" type="ORF">CDD80_4882</name>
</gene>
<dbReference type="InterPro" id="IPR036778">
    <property type="entry name" value="OHCU_decarboxylase_sf"/>
</dbReference>
<evidence type="ECO:0000259" key="2">
    <source>
        <dbReference type="Pfam" id="PF09349"/>
    </source>
</evidence>
<organism evidence="3 4">
    <name type="scientific">Ophiocordyceps camponoti-rufipedis</name>
    <dbReference type="NCBI Taxonomy" id="2004952"/>
    <lineage>
        <taxon>Eukaryota</taxon>
        <taxon>Fungi</taxon>
        <taxon>Dikarya</taxon>
        <taxon>Ascomycota</taxon>
        <taxon>Pezizomycotina</taxon>
        <taxon>Sordariomycetes</taxon>
        <taxon>Hypocreomycetidae</taxon>
        <taxon>Hypocreales</taxon>
        <taxon>Ophiocordycipitaceae</taxon>
        <taxon>Ophiocordyceps</taxon>
    </lineage>
</organism>
<dbReference type="InterPro" id="IPR018020">
    <property type="entry name" value="OHCU_decarboxylase"/>
</dbReference>
<dbReference type="PANTHER" id="PTHR37987:SF1">
    <property type="entry name" value="OXO-4-HYDROXY-4-CARBOXY-5-UREIDOIMIDAZOLINE DECARBOXYLASE DOMAIN-CONTAINING PROTEIN"/>
    <property type="match status" value="1"/>
</dbReference>
<keyword evidence="1" id="KW-0659">Purine metabolism</keyword>
<comment type="caution">
    <text evidence="3">The sequence shown here is derived from an EMBL/GenBank/DDBJ whole genome shotgun (WGS) entry which is preliminary data.</text>
</comment>
<name>A0A2C5YW39_9HYPO</name>
<protein>
    <recommendedName>
        <fullName evidence="2">Oxo-4-hydroxy-4-carboxy-5-ureidoimidazoline decarboxylase domain-containing protein</fullName>
    </recommendedName>
</protein>
<proteinExistence type="predicted"/>
<keyword evidence="4" id="KW-1185">Reference proteome</keyword>
<sequence length="167" mass="18283">MELPAISDLSSCPEAEQKAAMDLLFEPSAAMHEILVPIVQSTTYASYNDLITACQQHLTCLATQEIGPKLLSILGSHPRLGAAKVSSQQSAAEQASLVGGEDEAQTLSSLNAEYEARFPGLRYVVFVKGRPRSDIMRDMRLRIDRGDYAREVDAALEVWLLSRVMDG</sequence>
<dbReference type="Pfam" id="PF09349">
    <property type="entry name" value="OHCU_decarbox"/>
    <property type="match status" value="1"/>
</dbReference>
<dbReference type="Gene3D" id="1.10.3330.10">
    <property type="entry name" value="Oxo-4-hydroxy-4-carboxy-5-ureidoimidazoline decarboxylase"/>
    <property type="match status" value="1"/>
</dbReference>
<accession>A0A2C5YW39</accession>
<evidence type="ECO:0000256" key="1">
    <source>
        <dbReference type="ARBA" id="ARBA00022631"/>
    </source>
</evidence>
<evidence type="ECO:0000313" key="3">
    <source>
        <dbReference type="EMBL" id="PHH71966.1"/>
    </source>
</evidence>
<dbReference type="GO" id="GO:0006144">
    <property type="term" value="P:purine nucleobase metabolic process"/>
    <property type="evidence" value="ECO:0007669"/>
    <property type="project" value="UniProtKB-KW"/>
</dbReference>
<dbReference type="OrthoDB" id="5398391at2759"/>
<dbReference type="PANTHER" id="PTHR37987">
    <property type="entry name" value="CHROMOSOME 9, WHOLE GENOME SHOTGUN SEQUENCE"/>
    <property type="match status" value="1"/>
</dbReference>
<reference evidence="3 4" key="1">
    <citation type="submission" date="2017-06" db="EMBL/GenBank/DDBJ databases">
        <title>Ant-infecting Ophiocordyceps genomes reveal a high diversity of potential behavioral manipulation genes and a possible major role for enterotoxins.</title>
        <authorList>
            <person name="De Bekker C."/>
            <person name="Evans H.C."/>
            <person name="Brachmann A."/>
            <person name="Hughes D.P."/>
        </authorList>
    </citation>
    <scope>NUCLEOTIDE SEQUENCE [LARGE SCALE GENOMIC DNA]</scope>
    <source>
        <strain evidence="3 4">Map16</strain>
    </source>
</reference>
<feature type="domain" description="Oxo-4-hydroxy-4-carboxy-5-ureidoimidazoline decarboxylase" evidence="2">
    <location>
        <begin position="11"/>
        <end position="157"/>
    </location>
</feature>
<dbReference type="EMBL" id="NJES01000460">
    <property type="protein sequence ID" value="PHH71966.1"/>
    <property type="molecule type" value="Genomic_DNA"/>
</dbReference>